<dbReference type="EMBL" id="FQZK01000011">
    <property type="protein sequence ID" value="SHJ89351.1"/>
    <property type="molecule type" value="Genomic_DNA"/>
</dbReference>
<dbReference type="Gene3D" id="1.25.40.20">
    <property type="entry name" value="Ankyrin repeat-containing domain"/>
    <property type="match status" value="1"/>
</dbReference>
<evidence type="ECO:0000256" key="1">
    <source>
        <dbReference type="SAM" id="MobiDB-lite"/>
    </source>
</evidence>
<gene>
    <name evidence="2" type="ORF">SAMN05421803_1116</name>
</gene>
<dbReference type="AlphaFoldDB" id="A0A1M6N0V2"/>
<dbReference type="Pfam" id="PF00023">
    <property type="entry name" value="Ank"/>
    <property type="match status" value="1"/>
</dbReference>
<accession>A0A1M6N0V2</accession>
<dbReference type="InterPro" id="IPR002110">
    <property type="entry name" value="Ankyrin_rpt"/>
</dbReference>
<evidence type="ECO:0000313" key="3">
    <source>
        <dbReference type="Proteomes" id="UP000184452"/>
    </source>
</evidence>
<name>A0A1M6N0V2_9ACTN</name>
<sequence>MTGSRGVPSRRRLAHEEVPEWRFPLYSVPRAMIGHATGRRLAGDWRGACAAAGVEVRLDPDRARADHGGEFADALLDDLHHLVPDLVRWHFPRSHFSPDRGALRSLSVVTLSRPGAGPRLAVLGPDWPQEEPPYLVLDLIGEERTVPVPGASFGGHHPWEDRRHLWDSRRVHETRGRWGGSAGRAPLLEPDGTPRAAEDLPAADPGPGADPATRTEWLHVLGRKPEGRAAAIAAGGPWRVPRDLAAVLAGMSPDHLHPLVRAALAPARPVDGPVGPPPWEPPPPVRVDCGGREHGVALRGGRMSGPHTEQEHLRERSLRALGGGEGGCFAVSEAWRLRRGLPPELEAHRAELFERVRHGDTETVLRYLAAGGDPHVRGEEGETLMHRLLLVDHAVVLPPLLAAGADVDAVAPGGATPLYLAVLYRGDIALVRALLAAGARHERIGDRRNGFGPLADFVRERLAAAWHPERSTFRDAGPWTDLLRDLEEPSGGAP</sequence>
<dbReference type="SMART" id="SM00248">
    <property type="entry name" value="ANK"/>
    <property type="match status" value="2"/>
</dbReference>
<dbReference type="STRING" id="758803.SAMN05421803_1116"/>
<evidence type="ECO:0000313" key="2">
    <source>
        <dbReference type="EMBL" id="SHJ89351.1"/>
    </source>
</evidence>
<dbReference type="Proteomes" id="UP000184452">
    <property type="component" value="Unassembled WGS sequence"/>
</dbReference>
<proteinExistence type="predicted"/>
<reference evidence="2 3" key="1">
    <citation type="submission" date="2016-11" db="EMBL/GenBank/DDBJ databases">
        <authorList>
            <person name="Jaros S."/>
            <person name="Januszkiewicz K."/>
            <person name="Wedrychowicz H."/>
        </authorList>
    </citation>
    <scope>NUCLEOTIDE SEQUENCE [LARGE SCALE GENOMIC DNA]</scope>
    <source>
        <strain evidence="2 3">CGMCC 4.5723</strain>
    </source>
</reference>
<feature type="compositionally biased region" description="Low complexity" evidence="1">
    <location>
        <begin position="202"/>
        <end position="212"/>
    </location>
</feature>
<dbReference type="SUPFAM" id="SSF48403">
    <property type="entry name" value="Ankyrin repeat"/>
    <property type="match status" value="1"/>
</dbReference>
<dbReference type="RefSeq" id="WP_073380523.1">
    <property type="nucleotide sequence ID" value="NZ_FQZK01000011.1"/>
</dbReference>
<organism evidence="2 3">
    <name type="scientific">Nocardiopsis flavescens</name>
    <dbReference type="NCBI Taxonomy" id="758803"/>
    <lineage>
        <taxon>Bacteria</taxon>
        <taxon>Bacillati</taxon>
        <taxon>Actinomycetota</taxon>
        <taxon>Actinomycetes</taxon>
        <taxon>Streptosporangiales</taxon>
        <taxon>Nocardiopsidaceae</taxon>
        <taxon>Nocardiopsis</taxon>
    </lineage>
</organism>
<keyword evidence="3" id="KW-1185">Reference proteome</keyword>
<feature type="region of interest" description="Disordered" evidence="1">
    <location>
        <begin position="174"/>
        <end position="213"/>
    </location>
</feature>
<dbReference type="OrthoDB" id="3276909at2"/>
<dbReference type="InterPro" id="IPR036770">
    <property type="entry name" value="Ankyrin_rpt-contain_sf"/>
</dbReference>
<protein>
    <submittedName>
        <fullName evidence="2">Uncharacterized protein</fullName>
    </submittedName>
</protein>